<feature type="transmembrane region" description="Helical" evidence="1">
    <location>
        <begin position="58"/>
        <end position="77"/>
    </location>
</feature>
<name>A0ABR1L549_9PEZI</name>
<dbReference type="Proteomes" id="UP001360953">
    <property type="component" value="Unassembled WGS sequence"/>
</dbReference>
<keyword evidence="1" id="KW-0812">Transmembrane</keyword>
<keyword evidence="1" id="KW-1133">Transmembrane helix</keyword>
<gene>
    <name evidence="2" type="ORF">J3D65DRAFT_170510</name>
</gene>
<comment type="caution">
    <text evidence="2">The sequence shown here is derived from an EMBL/GenBank/DDBJ whole genome shotgun (WGS) entry which is preliminary data.</text>
</comment>
<organism evidence="2 3">
    <name type="scientific">Phyllosticta citribraziliensis</name>
    <dbReference type="NCBI Taxonomy" id="989973"/>
    <lineage>
        <taxon>Eukaryota</taxon>
        <taxon>Fungi</taxon>
        <taxon>Dikarya</taxon>
        <taxon>Ascomycota</taxon>
        <taxon>Pezizomycotina</taxon>
        <taxon>Dothideomycetes</taxon>
        <taxon>Dothideomycetes incertae sedis</taxon>
        <taxon>Botryosphaeriales</taxon>
        <taxon>Phyllostictaceae</taxon>
        <taxon>Phyllosticta</taxon>
    </lineage>
</organism>
<feature type="transmembrane region" description="Helical" evidence="1">
    <location>
        <begin position="132"/>
        <end position="152"/>
    </location>
</feature>
<keyword evidence="3" id="KW-1185">Reference proteome</keyword>
<evidence type="ECO:0000313" key="3">
    <source>
        <dbReference type="Proteomes" id="UP001360953"/>
    </source>
</evidence>
<evidence type="ECO:0008006" key="4">
    <source>
        <dbReference type="Google" id="ProtNLM"/>
    </source>
</evidence>
<protein>
    <recommendedName>
        <fullName evidence="4">Transmembrane protein</fullName>
    </recommendedName>
</protein>
<evidence type="ECO:0000256" key="1">
    <source>
        <dbReference type="SAM" id="Phobius"/>
    </source>
</evidence>
<dbReference type="GeneID" id="92027156"/>
<feature type="transmembrane region" description="Helical" evidence="1">
    <location>
        <begin position="97"/>
        <end position="120"/>
    </location>
</feature>
<accession>A0ABR1L549</accession>
<sequence>MKLTAKGGLAEPAPSVLFMAELRCAETWTNRVQFLDPTLLVLFSFLPLRLVSIPGFRLLLSLVFIAGLLVLLLHFVSTSSPSPYNLESRERVPSLSTFFFVRVVSTQLFFSLSTVSGSLLCGSLETCGTLGAHFFFSFFLLFLLFTSSSQILGNNLLKDRRVGTNCNIKHTCGKDLWASPNTHQKRLLFFLPPYTEAGDSRDGSLSIEDPFRWLSWFEFFSCFFLNVVDWSPPFFKRRFILSTFPFVVVRGARVDRGKPCVILLVPFF</sequence>
<dbReference type="EMBL" id="JBBPEH010000016">
    <property type="protein sequence ID" value="KAK7529546.1"/>
    <property type="molecule type" value="Genomic_DNA"/>
</dbReference>
<dbReference type="RefSeq" id="XP_066649996.1">
    <property type="nucleotide sequence ID" value="XM_066794250.1"/>
</dbReference>
<reference evidence="2 3" key="1">
    <citation type="submission" date="2024-04" db="EMBL/GenBank/DDBJ databases">
        <title>Phyllosticta paracitricarpa is synonymous to the EU quarantine fungus P. citricarpa based on phylogenomic analyses.</title>
        <authorList>
            <consortium name="Lawrence Berkeley National Laboratory"/>
            <person name="Van ingen-buijs V.A."/>
            <person name="Van westerhoven A.C."/>
            <person name="Haridas S."/>
            <person name="Skiadas P."/>
            <person name="Martin F."/>
            <person name="Groenewald J.Z."/>
            <person name="Crous P.W."/>
            <person name="Seidl M.F."/>
        </authorList>
    </citation>
    <scope>NUCLEOTIDE SEQUENCE [LARGE SCALE GENOMIC DNA]</scope>
    <source>
        <strain evidence="2 3">CPC 17464</strain>
    </source>
</reference>
<proteinExistence type="predicted"/>
<evidence type="ECO:0000313" key="2">
    <source>
        <dbReference type="EMBL" id="KAK7529546.1"/>
    </source>
</evidence>
<keyword evidence="1" id="KW-0472">Membrane</keyword>